<dbReference type="STRING" id="82801.SAMN04488506_1332"/>
<proteinExistence type="inferred from homology"/>
<dbReference type="EC" id="2.7.1.180" evidence="1 10"/>
<keyword evidence="12" id="KW-0449">Lipoprotein</keyword>
<dbReference type="AlphaFoldDB" id="A0A1I5XBL1"/>
<evidence type="ECO:0000256" key="4">
    <source>
        <dbReference type="ARBA" id="ARBA00022679"/>
    </source>
</evidence>
<dbReference type="InterPro" id="IPR003374">
    <property type="entry name" value="ApbE-like_sf"/>
</dbReference>
<dbReference type="GO" id="GO:0046872">
    <property type="term" value="F:metal ion binding"/>
    <property type="evidence" value="ECO:0007669"/>
    <property type="project" value="UniProtKB-UniRule"/>
</dbReference>
<keyword evidence="4 10" id="KW-0808">Transferase</keyword>
<protein>
    <recommendedName>
        <fullName evidence="2 10">FAD:protein FMN transferase</fullName>
        <ecNumber evidence="1 10">2.7.1.180</ecNumber>
    </recommendedName>
    <alternativeName>
        <fullName evidence="8 10">Flavin transferase</fullName>
    </alternativeName>
</protein>
<evidence type="ECO:0000256" key="9">
    <source>
        <dbReference type="ARBA" id="ARBA00048540"/>
    </source>
</evidence>
<evidence type="ECO:0000313" key="12">
    <source>
        <dbReference type="EMBL" id="SFQ29358.1"/>
    </source>
</evidence>
<feature type="binding site" evidence="11">
    <location>
        <position position="147"/>
    </location>
    <ligand>
        <name>Mg(2+)</name>
        <dbReference type="ChEBI" id="CHEBI:18420"/>
    </ligand>
</feature>
<evidence type="ECO:0000256" key="11">
    <source>
        <dbReference type="PIRSR" id="PIRSR006268-2"/>
    </source>
</evidence>
<evidence type="ECO:0000256" key="8">
    <source>
        <dbReference type="ARBA" id="ARBA00031306"/>
    </source>
</evidence>
<evidence type="ECO:0000256" key="3">
    <source>
        <dbReference type="ARBA" id="ARBA00022630"/>
    </source>
</evidence>
<keyword evidence="3 10" id="KW-0285">Flavoprotein</keyword>
<evidence type="ECO:0000256" key="2">
    <source>
        <dbReference type="ARBA" id="ARBA00016337"/>
    </source>
</evidence>
<organism evidence="12 13">
    <name type="scientific">Desemzia incerta</name>
    <dbReference type="NCBI Taxonomy" id="82801"/>
    <lineage>
        <taxon>Bacteria</taxon>
        <taxon>Bacillati</taxon>
        <taxon>Bacillota</taxon>
        <taxon>Bacilli</taxon>
        <taxon>Lactobacillales</taxon>
        <taxon>Carnobacteriaceae</taxon>
        <taxon>Desemzia</taxon>
    </lineage>
</organism>
<comment type="catalytic activity">
    <reaction evidence="9 10">
        <text>L-threonyl-[protein] + FAD = FMN-L-threonyl-[protein] + AMP + H(+)</text>
        <dbReference type="Rhea" id="RHEA:36847"/>
        <dbReference type="Rhea" id="RHEA-COMP:11060"/>
        <dbReference type="Rhea" id="RHEA-COMP:11061"/>
        <dbReference type="ChEBI" id="CHEBI:15378"/>
        <dbReference type="ChEBI" id="CHEBI:30013"/>
        <dbReference type="ChEBI" id="CHEBI:57692"/>
        <dbReference type="ChEBI" id="CHEBI:74257"/>
        <dbReference type="ChEBI" id="CHEBI:456215"/>
        <dbReference type="EC" id="2.7.1.180"/>
    </reaction>
</comment>
<evidence type="ECO:0000313" key="13">
    <source>
        <dbReference type="Proteomes" id="UP000199136"/>
    </source>
</evidence>
<dbReference type="PANTHER" id="PTHR30040:SF2">
    <property type="entry name" value="FAD:PROTEIN FMN TRANSFERASE"/>
    <property type="match status" value="1"/>
</dbReference>
<gene>
    <name evidence="12" type="ORF">SAMN04488506_1332</name>
</gene>
<dbReference type="EMBL" id="FOXW01000004">
    <property type="protein sequence ID" value="SFQ29358.1"/>
    <property type="molecule type" value="Genomic_DNA"/>
</dbReference>
<dbReference type="RefSeq" id="WP_244887661.1">
    <property type="nucleotide sequence ID" value="NZ_FOXW01000004.1"/>
</dbReference>
<dbReference type="Proteomes" id="UP000199136">
    <property type="component" value="Unassembled WGS sequence"/>
</dbReference>
<evidence type="ECO:0000256" key="6">
    <source>
        <dbReference type="ARBA" id="ARBA00022827"/>
    </source>
</evidence>
<evidence type="ECO:0000256" key="10">
    <source>
        <dbReference type="PIRNR" id="PIRNR006268"/>
    </source>
</evidence>
<keyword evidence="7 10" id="KW-0460">Magnesium</keyword>
<accession>A0A1I5XBL1</accession>
<dbReference type="Pfam" id="PF02424">
    <property type="entry name" value="ApbE"/>
    <property type="match status" value="1"/>
</dbReference>
<evidence type="ECO:0000256" key="5">
    <source>
        <dbReference type="ARBA" id="ARBA00022723"/>
    </source>
</evidence>
<dbReference type="InterPro" id="IPR024932">
    <property type="entry name" value="ApbE"/>
</dbReference>
<evidence type="ECO:0000256" key="7">
    <source>
        <dbReference type="ARBA" id="ARBA00022842"/>
    </source>
</evidence>
<dbReference type="Gene3D" id="3.10.520.10">
    <property type="entry name" value="ApbE-like domains"/>
    <property type="match status" value="1"/>
</dbReference>
<comment type="similarity">
    <text evidence="10">Belongs to the ApbE family.</text>
</comment>
<dbReference type="PANTHER" id="PTHR30040">
    <property type="entry name" value="THIAMINE BIOSYNTHESIS LIPOPROTEIN APBE"/>
    <property type="match status" value="1"/>
</dbReference>
<dbReference type="SUPFAM" id="SSF143631">
    <property type="entry name" value="ApbE-like"/>
    <property type="match status" value="1"/>
</dbReference>
<reference evidence="12 13" key="1">
    <citation type="submission" date="2016-10" db="EMBL/GenBank/DDBJ databases">
        <authorList>
            <person name="de Groot N.N."/>
        </authorList>
    </citation>
    <scope>NUCLEOTIDE SEQUENCE [LARGE SCALE GENOMIC DNA]</scope>
    <source>
        <strain evidence="12 13">DSM 20581</strain>
    </source>
</reference>
<dbReference type="PIRSF" id="PIRSF006268">
    <property type="entry name" value="ApbE"/>
    <property type="match status" value="1"/>
</dbReference>
<keyword evidence="6 10" id="KW-0274">FAD</keyword>
<keyword evidence="13" id="KW-1185">Reference proteome</keyword>
<comment type="cofactor">
    <cofactor evidence="11">
        <name>Mg(2+)</name>
        <dbReference type="ChEBI" id="CHEBI:18420"/>
    </cofactor>
    <cofactor evidence="11">
        <name>Mn(2+)</name>
        <dbReference type="ChEBI" id="CHEBI:29035"/>
    </cofactor>
    <text evidence="11">Magnesium. Can also use manganese.</text>
</comment>
<dbReference type="GO" id="GO:0016740">
    <property type="term" value="F:transferase activity"/>
    <property type="evidence" value="ECO:0007669"/>
    <property type="project" value="UniProtKB-UniRule"/>
</dbReference>
<keyword evidence="5 10" id="KW-0479">Metal-binding</keyword>
<name>A0A1I5XBL1_9LACT</name>
<evidence type="ECO:0000256" key="1">
    <source>
        <dbReference type="ARBA" id="ARBA00011955"/>
    </source>
</evidence>
<feature type="binding site" evidence="11">
    <location>
        <position position="267"/>
    </location>
    <ligand>
        <name>Mg(2+)</name>
        <dbReference type="ChEBI" id="CHEBI:18420"/>
    </ligand>
</feature>
<sequence>MPEKMKTVHLMGTVIDVRIEHEQPTPILEEAVARLKKYEKRFSANDPDSELMAVNQSAGIRSVVVHPELYELIQIGKMHSCAPESYLNIAIGPLVQTWRIGFHDAKVPSKEVIDGLLKKTSPQNIILKNEERSVYLTEKGMRIDLGALAKGYIADRIIQYLKSEGVTSGLINLGGNIVGLNPFQQSGKEYWNIGIQNPSASRNQYLTTVKINNQSVVTSGIYERSLVKKGQTYHHILSPQTGYPIETDVASLTIRSERSVDGEIWTTRLYGKPSDEIVNELNQLEGIEGLVITKDEKLMYSKGFKS</sequence>